<organism evidence="1 2">
    <name type="scientific">Prorocentrum cordatum</name>
    <dbReference type="NCBI Taxonomy" id="2364126"/>
    <lineage>
        <taxon>Eukaryota</taxon>
        <taxon>Sar</taxon>
        <taxon>Alveolata</taxon>
        <taxon>Dinophyceae</taxon>
        <taxon>Prorocentrales</taxon>
        <taxon>Prorocentraceae</taxon>
        <taxon>Prorocentrum</taxon>
    </lineage>
</organism>
<gene>
    <name evidence="1" type="ORF">PCOR1329_LOCUS1077</name>
</gene>
<keyword evidence="2" id="KW-1185">Reference proteome</keyword>
<evidence type="ECO:0000313" key="1">
    <source>
        <dbReference type="EMBL" id="CAK0789533.1"/>
    </source>
</evidence>
<accession>A0ABN9P9U4</accession>
<proteinExistence type="predicted"/>
<comment type="caution">
    <text evidence="1">The sequence shown here is derived from an EMBL/GenBank/DDBJ whole genome shotgun (WGS) entry which is preliminary data.</text>
</comment>
<dbReference type="EMBL" id="CAUYUJ010000253">
    <property type="protein sequence ID" value="CAK0789533.1"/>
    <property type="molecule type" value="Genomic_DNA"/>
</dbReference>
<dbReference type="Proteomes" id="UP001189429">
    <property type="component" value="Unassembled WGS sequence"/>
</dbReference>
<protein>
    <submittedName>
        <fullName evidence="1">Uncharacterized protein</fullName>
    </submittedName>
</protein>
<name>A0ABN9P9U4_9DINO</name>
<evidence type="ECO:0000313" key="2">
    <source>
        <dbReference type="Proteomes" id="UP001189429"/>
    </source>
</evidence>
<sequence>ESPRAVRRSVAESSRICFCCNLANVAAYAQVHHHFKYEDSPGEFRSGSPLCSFCLPVWQDGDAQRRPVCSTSSAMYNLMPRFAARSASWPDASFAQFAWPLRHAVCVFFCWCRRGVVRQPRRLAAVPPPAAAAAGSSDRLERAALPLMKKKQQAAA</sequence>
<reference evidence="1" key="1">
    <citation type="submission" date="2023-10" db="EMBL/GenBank/DDBJ databases">
        <authorList>
            <person name="Chen Y."/>
            <person name="Shah S."/>
            <person name="Dougan E. K."/>
            <person name="Thang M."/>
            <person name="Chan C."/>
        </authorList>
    </citation>
    <scope>NUCLEOTIDE SEQUENCE [LARGE SCALE GENOMIC DNA]</scope>
</reference>
<feature type="non-terminal residue" evidence="1">
    <location>
        <position position="1"/>
    </location>
</feature>